<evidence type="ECO:0000256" key="5">
    <source>
        <dbReference type="SAM" id="MobiDB-lite"/>
    </source>
</evidence>
<dbReference type="CDD" id="cd08368">
    <property type="entry name" value="LIM"/>
    <property type="match status" value="2"/>
</dbReference>
<dbReference type="GO" id="GO:0051371">
    <property type="term" value="F:muscle alpha-actinin binding"/>
    <property type="evidence" value="ECO:0007669"/>
    <property type="project" value="TreeGrafter"/>
</dbReference>
<evidence type="ECO:0000313" key="8">
    <source>
        <dbReference type="Proteomes" id="UP000650833"/>
    </source>
</evidence>
<feature type="domain" description="LIM zinc-binding" evidence="6">
    <location>
        <begin position="177"/>
        <end position="240"/>
    </location>
</feature>
<dbReference type="Gene3D" id="2.10.110.10">
    <property type="entry name" value="Cysteine Rich Protein"/>
    <property type="match status" value="3"/>
</dbReference>
<proteinExistence type="predicted"/>
<evidence type="ECO:0000259" key="6">
    <source>
        <dbReference type="PROSITE" id="PS50023"/>
    </source>
</evidence>
<dbReference type="GO" id="GO:0031941">
    <property type="term" value="C:filamentous actin"/>
    <property type="evidence" value="ECO:0007669"/>
    <property type="project" value="TreeGrafter"/>
</dbReference>
<dbReference type="InterPro" id="IPR050604">
    <property type="entry name" value="PDZ-LIM_domain"/>
</dbReference>
<dbReference type="SMART" id="SM00132">
    <property type="entry name" value="LIM"/>
    <property type="match status" value="3"/>
</dbReference>
<dbReference type="OrthoDB" id="1112565at2759"/>
<comment type="caution">
    <text evidence="7">The sequence shown here is derived from an EMBL/GenBank/DDBJ whole genome shotgun (WGS) entry which is preliminary data.</text>
</comment>
<dbReference type="GO" id="GO:0003779">
    <property type="term" value="F:actin binding"/>
    <property type="evidence" value="ECO:0007669"/>
    <property type="project" value="TreeGrafter"/>
</dbReference>
<feature type="domain" description="LIM zinc-binding" evidence="6">
    <location>
        <begin position="327"/>
        <end position="390"/>
    </location>
</feature>
<keyword evidence="1 4" id="KW-0479">Metal-binding</keyword>
<sequence>MTNTSIPFLPTIKCTSCHIYIDIRTLDNHICVPIKNNTLLEKLTLPLPELIDSQENESLPPPNIQRRSRERSNALNNSVRRIFQKIKGNEQQYKSTDSALSPTLSIFSSTSSNNTIITPRSSKDCFQQYLLKQAEPDLISSQKNNNFIRLNTKDRKKPVTDTAALQQLVTNMNTKDDLCQNCSRFITLCDAIFKDPITKYSYHQSCYCCNLCRISLSACGSFEFNGKLYCIRDYNVMKSRSVSLIFLNKSRVLFVIILHIKNRLKPPKKQPQLPPIINTAVAPLKNSMVMPKSCYHCKITFNDSDTNYKTFKNRIYCNLDFRRLFLPKCRSCKKAVENEAISALDGKLEGKWHIECFNCRMCHASFPDNIFYVYEDQPYCKTHYHYLNNSLCNRCHQGIENLCAHTNEGWRFHPKCFTCEVCQERLSDTYYVFESRIYCETHIKRQYINKNDQNQPSLDKRKTKIYDLF</sequence>
<dbReference type="PROSITE" id="PS00478">
    <property type="entry name" value="LIM_DOMAIN_1"/>
    <property type="match status" value="3"/>
</dbReference>
<evidence type="ECO:0000256" key="4">
    <source>
        <dbReference type="PROSITE-ProRule" id="PRU00125"/>
    </source>
</evidence>
<evidence type="ECO:0000256" key="1">
    <source>
        <dbReference type="ARBA" id="ARBA00022723"/>
    </source>
</evidence>
<keyword evidence="8" id="KW-1185">Reference proteome</keyword>
<feature type="region of interest" description="Disordered" evidence="5">
    <location>
        <begin position="53"/>
        <end position="76"/>
    </location>
</feature>
<dbReference type="PANTHER" id="PTHR24214">
    <property type="entry name" value="PDZ AND LIM DOMAIN PROTEIN ZASP"/>
    <property type="match status" value="1"/>
</dbReference>
<keyword evidence="3 4" id="KW-0440">LIM domain</keyword>
<dbReference type="PROSITE" id="PS50023">
    <property type="entry name" value="LIM_DOMAIN_2"/>
    <property type="match status" value="3"/>
</dbReference>
<accession>A0A8H7QR05</accession>
<evidence type="ECO:0000256" key="2">
    <source>
        <dbReference type="ARBA" id="ARBA00022833"/>
    </source>
</evidence>
<reference evidence="7" key="1">
    <citation type="submission" date="2020-12" db="EMBL/GenBank/DDBJ databases">
        <title>Metabolic potential, ecology and presence of endohyphal bacteria is reflected in genomic diversity of Mucoromycotina.</title>
        <authorList>
            <person name="Muszewska A."/>
            <person name="Okrasinska A."/>
            <person name="Steczkiewicz K."/>
            <person name="Drgas O."/>
            <person name="Orlowska M."/>
            <person name="Perlinska-Lenart U."/>
            <person name="Aleksandrzak-Piekarczyk T."/>
            <person name="Szatraj K."/>
            <person name="Zielenkiewicz U."/>
            <person name="Pilsyk S."/>
            <person name="Malc E."/>
            <person name="Mieczkowski P."/>
            <person name="Kruszewska J.S."/>
            <person name="Biernat P."/>
            <person name="Pawlowska J."/>
        </authorList>
    </citation>
    <scope>NUCLEOTIDE SEQUENCE</scope>
    <source>
        <strain evidence="7">CBS 226.32</strain>
    </source>
</reference>
<dbReference type="GO" id="GO:0030036">
    <property type="term" value="P:actin cytoskeleton organization"/>
    <property type="evidence" value="ECO:0007669"/>
    <property type="project" value="TreeGrafter"/>
</dbReference>
<name>A0A8H7QR05_9FUNG</name>
<dbReference type="EMBL" id="JAEPRC010000440">
    <property type="protein sequence ID" value="KAG2197193.1"/>
    <property type="molecule type" value="Genomic_DNA"/>
</dbReference>
<dbReference type="GO" id="GO:0046872">
    <property type="term" value="F:metal ion binding"/>
    <property type="evidence" value="ECO:0007669"/>
    <property type="project" value="UniProtKB-KW"/>
</dbReference>
<dbReference type="SUPFAM" id="SSF57716">
    <property type="entry name" value="Glucocorticoid receptor-like (DNA-binding domain)"/>
    <property type="match status" value="2"/>
</dbReference>
<protein>
    <recommendedName>
        <fullName evidence="6">LIM zinc-binding domain-containing protein</fullName>
    </recommendedName>
</protein>
<dbReference type="AlphaFoldDB" id="A0A8H7QR05"/>
<dbReference type="PANTHER" id="PTHR24214:SF38">
    <property type="entry name" value="PDZ AND LIM DOMAIN PROTEIN ZASP-RELATED"/>
    <property type="match status" value="1"/>
</dbReference>
<dbReference type="GO" id="GO:0001725">
    <property type="term" value="C:stress fiber"/>
    <property type="evidence" value="ECO:0007669"/>
    <property type="project" value="TreeGrafter"/>
</dbReference>
<keyword evidence="2 4" id="KW-0862">Zinc</keyword>
<dbReference type="Pfam" id="PF00412">
    <property type="entry name" value="LIM"/>
    <property type="match status" value="2"/>
</dbReference>
<evidence type="ECO:0000313" key="7">
    <source>
        <dbReference type="EMBL" id="KAG2197193.1"/>
    </source>
</evidence>
<dbReference type="InterPro" id="IPR001781">
    <property type="entry name" value="Znf_LIM"/>
</dbReference>
<evidence type="ECO:0000256" key="3">
    <source>
        <dbReference type="ARBA" id="ARBA00023038"/>
    </source>
</evidence>
<organism evidence="7 8">
    <name type="scientific">Mucor plumbeus</name>
    <dbReference type="NCBI Taxonomy" id="97098"/>
    <lineage>
        <taxon>Eukaryota</taxon>
        <taxon>Fungi</taxon>
        <taxon>Fungi incertae sedis</taxon>
        <taxon>Mucoromycota</taxon>
        <taxon>Mucoromycotina</taxon>
        <taxon>Mucoromycetes</taxon>
        <taxon>Mucorales</taxon>
        <taxon>Mucorineae</taxon>
        <taxon>Mucoraceae</taxon>
        <taxon>Mucor</taxon>
    </lineage>
</organism>
<gene>
    <name evidence="7" type="ORF">INT46_003355</name>
</gene>
<feature type="domain" description="LIM zinc-binding" evidence="6">
    <location>
        <begin position="391"/>
        <end position="449"/>
    </location>
</feature>
<dbReference type="Proteomes" id="UP000650833">
    <property type="component" value="Unassembled WGS sequence"/>
</dbReference>